<dbReference type="Gene3D" id="3.40.50.2300">
    <property type="match status" value="1"/>
</dbReference>
<name>A0ABD0Y576_9HEMI</name>
<keyword evidence="3" id="KW-1185">Reference proteome</keyword>
<protein>
    <submittedName>
        <fullName evidence="2">Uncharacterized protein</fullName>
    </submittedName>
</protein>
<dbReference type="AlphaFoldDB" id="A0ABD0Y576"/>
<comment type="caution">
    <text evidence="2">The sequence shown here is derived from an EMBL/GenBank/DDBJ whole genome shotgun (WGS) entry which is preliminary data.</text>
</comment>
<accession>A0ABD0Y576</accession>
<feature type="compositionally biased region" description="Basic residues" evidence="1">
    <location>
        <begin position="1"/>
        <end position="12"/>
    </location>
</feature>
<gene>
    <name evidence="2" type="ORF">AAG570_002906</name>
</gene>
<evidence type="ECO:0000313" key="2">
    <source>
        <dbReference type="EMBL" id="KAL1122576.1"/>
    </source>
</evidence>
<sequence length="109" mass="12534">MASKRRNMFHKNKTQETTEEAPVARMIKFWSTPLLTTGALTFDFETDKRTNESEYFLLVRTGHLSFKHMARFTIAILKSDTGSSELTHGMHQEPESIECCITKVHLSRA</sequence>
<organism evidence="2 3">
    <name type="scientific">Ranatra chinensis</name>
    <dbReference type="NCBI Taxonomy" id="642074"/>
    <lineage>
        <taxon>Eukaryota</taxon>
        <taxon>Metazoa</taxon>
        <taxon>Ecdysozoa</taxon>
        <taxon>Arthropoda</taxon>
        <taxon>Hexapoda</taxon>
        <taxon>Insecta</taxon>
        <taxon>Pterygota</taxon>
        <taxon>Neoptera</taxon>
        <taxon>Paraneoptera</taxon>
        <taxon>Hemiptera</taxon>
        <taxon>Heteroptera</taxon>
        <taxon>Panheteroptera</taxon>
        <taxon>Nepomorpha</taxon>
        <taxon>Nepidae</taxon>
        <taxon>Ranatrinae</taxon>
        <taxon>Ranatra</taxon>
    </lineage>
</organism>
<dbReference type="EMBL" id="JBFDAA010000013">
    <property type="protein sequence ID" value="KAL1122576.1"/>
    <property type="molecule type" value="Genomic_DNA"/>
</dbReference>
<proteinExistence type="predicted"/>
<evidence type="ECO:0000256" key="1">
    <source>
        <dbReference type="SAM" id="MobiDB-lite"/>
    </source>
</evidence>
<dbReference type="Proteomes" id="UP001558652">
    <property type="component" value="Unassembled WGS sequence"/>
</dbReference>
<feature type="region of interest" description="Disordered" evidence="1">
    <location>
        <begin position="1"/>
        <end position="20"/>
    </location>
</feature>
<evidence type="ECO:0000313" key="3">
    <source>
        <dbReference type="Proteomes" id="UP001558652"/>
    </source>
</evidence>
<reference evidence="2 3" key="1">
    <citation type="submission" date="2024-07" db="EMBL/GenBank/DDBJ databases">
        <title>Chromosome-level genome assembly of the water stick insect Ranatra chinensis (Heteroptera: Nepidae).</title>
        <authorList>
            <person name="Liu X."/>
        </authorList>
    </citation>
    <scope>NUCLEOTIDE SEQUENCE [LARGE SCALE GENOMIC DNA]</scope>
    <source>
        <strain evidence="2">Cailab_2021Rc</strain>
        <tissue evidence="2">Muscle</tissue>
    </source>
</reference>